<feature type="domain" description="HTH gntR-type" evidence="4">
    <location>
        <begin position="28"/>
        <end position="95"/>
    </location>
</feature>
<dbReference type="InterPro" id="IPR000524">
    <property type="entry name" value="Tscrpt_reg_HTH_GntR"/>
</dbReference>
<gene>
    <name evidence="5" type="ORF">SAMN05444370_102349</name>
</gene>
<dbReference type="Gene3D" id="1.10.10.10">
    <property type="entry name" value="Winged helix-like DNA-binding domain superfamily/Winged helix DNA-binding domain"/>
    <property type="match status" value="1"/>
</dbReference>
<reference evidence="5 6" key="1">
    <citation type="submission" date="2016-10" db="EMBL/GenBank/DDBJ databases">
        <authorList>
            <person name="de Groot N.N."/>
        </authorList>
    </citation>
    <scope>NUCLEOTIDE SEQUENCE [LARGE SCALE GENOMIC DNA]</scope>
    <source>
        <strain evidence="5 6">DSM 15345</strain>
    </source>
</reference>
<dbReference type="PANTHER" id="PTHR43537:SF5">
    <property type="entry name" value="UXU OPERON TRANSCRIPTIONAL REGULATOR"/>
    <property type="match status" value="1"/>
</dbReference>
<organism evidence="5 6">
    <name type="scientific">Rubrimonas cliftonensis</name>
    <dbReference type="NCBI Taxonomy" id="89524"/>
    <lineage>
        <taxon>Bacteria</taxon>
        <taxon>Pseudomonadati</taxon>
        <taxon>Pseudomonadota</taxon>
        <taxon>Alphaproteobacteria</taxon>
        <taxon>Rhodobacterales</taxon>
        <taxon>Paracoccaceae</taxon>
        <taxon>Rubrimonas</taxon>
    </lineage>
</organism>
<dbReference type="Gene3D" id="1.20.120.530">
    <property type="entry name" value="GntR ligand-binding domain-like"/>
    <property type="match status" value="1"/>
</dbReference>
<evidence type="ECO:0000256" key="1">
    <source>
        <dbReference type="ARBA" id="ARBA00023015"/>
    </source>
</evidence>
<dbReference type="InterPro" id="IPR036390">
    <property type="entry name" value="WH_DNA-bd_sf"/>
</dbReference>
<protein>
    <submittedName>
        <fullName evidence="5">Transcriptional regulator, GntR family</fullName>
    </submittedName>
</protein>
<dbReference type="STRING" id="89524.SAMN05444370_102349"/>
<evidence type="ECO:0000259" key="4">
    <source>
        <dbReference type="PROSITE" id="PS50949"/>
    </source>
</evidence>
<evidence type="ECO:0000313" key="5">
    <source>
        <dbReference type="EMBL" id="SDZ96551.1"/>
    </source>
</evidence>
<dbReference type="PROSITE" id="PS50949">
    <property type="entry name" value="HTH_GNTR"/>
    <property type="match status" value="1"/>
</dbReference>
<dbReference type="PANTHER" id="PTHR43537">
    <property type="entry name" value="TRANSCRIPTIONAL REGULATOR, GNTR FAMILY"/>
    <property type="match status" value="1"/>
</dbReference>
<dbReference type="SUPFAM" id="SSF48008">
    <property type="entry name" value="GntR ligand-binding domain-like"/>
    <property type="match status" value="1"/>
</dbReference>
<proteinExistence type="predicted"/>
<sequence>MLTFYNPSLVIGAMEMASNMRQVFERRRPLVLEVRDELERMILCGEVAAGERLDELALAERLGVSRGPVREAARSLERDGLVTTVANHGVFVRKLSVEDALELYDLRALIAGQLCAQVAECADARLRAALRAEVTQMEAAIDAAEEGRYFELNLAFHDRIAAEAGAARTQALYASLGKEVRLMRRQVLKGEASLRLSNREHGRIVAAIEAGDADAARRAGAAHHLNGKARLIATL</sequence>
<dbReference type="SMART" id="SM00895">
    <property type="entry name" value="FCD"/>
    <property type="match status" value="1"/>
</dbReference>
<dbReference type="InterPro" id="IPR008920">
    <property type="entry name" value="TF_FadR/GntR_C"/>
</dbReference>
<dbReference type="Pfam" id="PF07729">
    <property type="entry name" value="FCD"/>
    <property type="match status" value="1"/>
</dbReference>
<keyword evidence="1" id="KW-0805">Transcription regulation</keyword>
<dbReference type="Pfam" id="PF00392">
    <property type="entry name" value="GntR"/>
    <property type="match status" value="1"/>
</dbReference>
<dbReference type="GO" id="GO:0003700">
    <property type="term" value="F:DNA-binding transcription factor activity"/>
    <property type="evidence" value="ECO:0007669"/>
    <property type="project" value="InterPro"/>
</dbReference>
<dbReference type="Proteomes" id="UP000198703">
    <property type="component" value="Unassembled WGS sequence"/>
</dbReference>
<accession>A0A1H3XC82</accession>
<dbReference type="AlphaFoldDB" id="A0A1H3XC82"/>
<dbReference type="OrthoDB" id="8638122at2"/>
<keyword evidence="2" id="KW-0238">DNA-binding</keyword>
<dbReference type="EMBL" id="FNQM01000002">
    <property type="protein sequence ID" value="SDZ96551.1"/>
    <property type="molecule type" value="Genomic_DNA"/>
</dbReference>
<dbReference type="SMART" id="SM00345">
    <property type="entry name" value="HTH_GNTR"/>
    <property type="match status" value="1"/>
</dbReference>
<evidence type="ECO:0000256" key="2">
    <source>
        <dbReference type="ARBA" id="ARBA00023125"/>
    </source>
</evidence>
<name>A0A1H3XC82_9RHOB</name>
<dbReference type="InterPro" id="IPR036388">
    <property type="entry name" value="WH-like_DNA-bd_sf"/>
</dbReference>
<evidence type="ECO:0000256" key="3">
    <source>
        <dbReference type="ARBA" id="ARBA00023163"/>
    </source>
</evidence>
<dbReference type="SUPFAM" id="SSF46785">
    <property type="entry name" value="Winged helix' DNA-binding domain"/>
    <property type="match status" value="1"/>
</dbReference>
<evidence type="ECO:0000313" key="6">
    <source>
        <dbReference type="Proteomes" id="UP000198703"/>
    </source>
</evidence>
<keyword evidence="3" id="KW-0804">Transcription</keyword>
<dbReference type="PRINTS" id="PR00035">
    <property type="entry name" value="HTHGNTR"/>
</dbReference>
<dbReference type="CDD" id="cd07377">
    <property type="entry name" value="WHTH_GntR"/>
    <property type="match status" value="1"/>
</dbReference>
<dbReference type="InterPro" id="IPR011711">
    <property type="entry name" value="GntR_C"/>
</dbReference>
<keyword evidence="6" id="KW-1185">Reference proteome</keyword>
<dbReference type="GO" id="GO:0003677">
    <property type="term" value="F:DNA binding"/>
    <property type="evidence" value="ECO:0007669"/>
    <property type="project" value="UniProtKB-KW"/>
</dbReference>